<feature type="compositionally biased region" description="Low complexity" evidence="1">
    <location>
        <begin position="207"/>
        <end position="227"/>
    </location>
</feature>
<organism evidence="2 4">
    <name type="scientific">Sporisorium scitamineum</name>
    <dbReference type="NCBI Taxonomy" id="49012"/>
    <lineage>
        <taxon>Eukaryota</taxon>
        <taxon>Fungi</taxon>
        <taxon>Dikarya</taxon>
        <taxon>Basidiomycota</taxon>
        <taxon>Ustilaginomycotina</taxon>
        <taxon>Ustilaginomycetes</taxon>
        <taxon>Ustilaginales</taxon>
        <taxon>Ustilaginaceae</taxon>
        <taxon>Sporisorium</taxon>
    </lineage>
</organism>
<reference evidence="2" key="2">
    <citation type="submission" date="2014-06" db="EMBL/GenBank/DDBJ databases">
        <authorList>
            <person name="Berkman J.Paul."/>
        </authorList>
    </citation>
    <scope>NUCLEOTIDE SEQUENCE [LARGE SCALE GENOMIC DNA]</scope>
</reference>
<dbReference type="STRING" id="49012.A0A0F7RXN3"/>
<evidence type="ECO:0000313" key="4">
    <source>
        <dbReference type="Proteomes" id="UP000242770"/>
    </source>
</evidence>
<dbReference type="Proteomes" id="UP000242770">
    <property type="component" value="Unassembled WGS sequence"/>
</dbReference>
<reference evidence="3" key="1">
    <citation type="submission" date="2014-06" db="EMBL/GenBank/DDBJ databases">
        <authorList>
            <person name="Ju J."/>
            <person name="Zhang J."/>
        </authorList>
    </citation>
    <scope>NUCLEOTIDE SEQUENCE</scope>
    <source>
        <strain evidence="3">SscI8</strain>
    </source>
</reference>
<keyword evidence="4" id="KW-1185">Reference proteome</keyword>
<feature type="compositionally biased region" description="Polar residues" evidence="1">
    <location>
        <begin position="1"/>
        <end position="10"/>
    </location>
</feature>
<dbReference type="OrthoDB" id="3365359at2759"/>
<reference evidence="4" key="3">
    <citation type="submission" date="2014-06" db="EMBL/GenBank/DDBJ databases">
        <authorList>
            <person name="Berkman P.J."/>
        </authorList>
    </citation>
    <scope>NUCLEOTIDE SEQUENCE [LARGE SCALE GENOMIC DNA]</scope>
</reference>
<gene>
    <name evidence="2" type="primary">SSCI75100.1</name>
    <name evidence="3" type="ORF">SPSC_06451</name>
</gene>
<dbReference type="EMBL" id="CCFA01004581">
    <property type="protein sequence ID" value="CDS01791.1"/>
    <property type="molecule type" value="Genomic_DNA"/>
</dbReference>
<feature type="compositionally biased region" description="Low complexity" evidence="1">
    <location>
        <begin position="358"/>
        <end position="377"/>
    </location>
</feature>
<accession>A0A0F7RXN3</accession>
<dbReference type="AlphaFoldDB" id="A0A0F7RXN3"/>
<name>A0A0F7RXN3_9BASI</name>
<dbReference type="EMBL" id="LK056694">
    <property type="protein sequence ID" value="CDU26257.1"/>
    <property type="molecule type" value="Genomic_DNA"/>
</dbReference>
<protein>
    <submittedName>
        <fullName evidence="2">Uncharacterized protein</fullName>
    </submittedName>
</protein>
<evidence type="ECO:0000313" key="3">
    <source>
        <dbReference type="EMBL" id="CDU26257.1"/>
    </source>
</evidence>
<feature type="compositionally biased region" description="Polar residues" evidence="1">
    <location>
        <begin position="109"/>
        <end position="128"/>
    </location>
</feature>
<feature type="compositionally biased region" description="Low complexity" evidence="1">
    <location>
        <begin position="43"/>
        <end position="52"/>
    </location>
</feature>
<feature type="region of interest" description="Disordered" evidence="1">
    <location>
        <begin position="1"/>
        <end position="287"/>
    </location>
</feature>
<sequence>MSAQPQSETLPDTVMAQDEAMRDDSSARKYNKTSHLQKRNDNADAASSSTASKFVPPGDAGQPYDPVAEYRRGRALTADNLGRIPDADQLAPGIRLPGRVIDPHGADTDMQTSSDADEGSQSLETGHTSVGAFGEGGAPVPGVPPELDPRTPAFRPHSPGEASVFSVAVQPPVSPKASILEASEPASPFVETTTSRSGTADRYGIPTSSASATAGSSSYSTSARGSSPPLSAGYAPSEAFNSAMRLGPGPSMLGRNVASVAPSEAGSVSSTGTGGGGPGSTGTADDQEVALRAAYIERQRMRERELMGGEAGVGGTTIPTFTLPARGSTPLAFAPGLSARLGGGSGPGSTAFDNVSRAGSTAATTGTSTPPLSPTGSEVPYAVASPSRRGSVDSTETLGSIRAPPSVQGFELASGIESRRMSRGGSSAGLGEVVVPQDGVRRGSEGGLITSAMDEDHVGQEVSEAM</sequence>
<feature type="region of interest" description="Disordered" evidence="1">
    <location>
        <begin position="344"/>
        <end position="466"/>
    </location>
</feature>
<proteinExistence type="predicted"/>
<evidence type="ECO:0000256" key="1">
    <source>
        <dbReference type="SAM" id="MobiDB-lite"/>
    </source>
</evidence>
<evidence type="ECO:0000313" key="2">
    <source>
        <dbReference type="EMBL" id="CDS01791.1"/>
    </source>
</evidence>